<feature type="compositionally biased region" description="Polar residues" evidence="4">
    <location>
        <begin position="216"/>
        <end position="246"/>
    </location>
</feature>
<proteinExistence type="predicted"/>
<accession>A0A3G2S6Q5</accession>
<dbReference type="EMBL" id="CP033152">
    <property type="protein sequence ID" value="AYO43754.1"/>
    <property type="molecule type" value="Genomic_DNA"/>
</dbReference>
<evidence type="ECO:0000256" key="1">
    <source>
        <dbReference type="ARBA" id="ARBA00004123"/>
    </source>
</evidence>
<gene>
    <name evidence="5" type="ORF">DNF11_2804</name>
</gene>
<evidence type="ECO:0000313" key="6">
    <source>
        <dbReference type="Proteomes" id="UP000269793"/>
    </source>
</evidence>
<keyword evidence="3" id="KW-0175">Coiled coil</keyword>
<dbReference type="GO" id="GO:0006397">
    <property type="term" value="P:mRNA processing"/>
    <property type="evidence" value="ECO:0007669"/>
    <property type="project" value="InterPro"/>
</dbReference>
<evidence type="ECO:0000313" key="5">
    <source>
        <dbReference type="EMBL" id="AYO43754.1"/>
    </source>
</evidence>
<keyword evidence="2" id="KW-0539">Nucleus</keyword>
<dbReference type="AlphaFoldDB" id="A0A3G2S6Q5"/>
<dbReference type="GO" id="GO:0000445">
    <property type="term" value="C:THO complex part of transcription export complex"/>
    <property type="evidence" value="ECO:0007669"/>
    <property type="project" value="InterPro"/>
</dbReference>
<reference evidence="5 6" key="1">
    <citation type="submission" date="2018-10" db="EMBL/GenBank/DDBJ databases">
        <title>Complete genome sequence of Malassezia restricta CBS 7877.</title>
        <authorList>
            <person name="Morand S.C."/>
            <person name="Bertignac M."/>
            <person name="Iltis A."/>
            <person name="Kolder I."/>
            <person name="Pirovano W."/>
            <person name="Jourdain R."/>
            <person name="Clavaud C."/>
        </authorList>
    </citation>
    <scope>NUCLEOTIDE SEQUENCE [LARGE SCALE GENOMIC DNA]</scope>
    <source>
        <strain evidence="5 6">CBS 7877</strain>
    </source>
</reference>
<protein>
    <submittedName>
        <fullName evidence="5">Tho complex subunit 7</fullName>
    </submittedName>
</protein>
<dbReference type="VEuPathDB" id="FungiDB:DNF11_2804"/>
<feature type="region of interest" description="Disordered" evidence="4">
    <location>
        <begin position="216"/>
        <end position="286"/>
    </location>
</feature>
<dbReference type="Proteomes" id="UP000269793">
    <property type="component" value="Chromosome V"/>
</dbReference>
<dbReference type="InterPro" id="IPR008501">
    <property type="entry name" value="THOC7/Mft1"/>
</dbReference>
<name>A0A3G2S6Q5_MALR7</name>
<organism evidence="5 6">
    <name type="scientific">Malassezia restricta (strain ATCC 96810 / NBRC 103918 / CBS 7877)</name>
    <name type="common">Seborrheic dermatitis infection agent</name>
    <dbReference type="NCBI Taxonomy" id="425264"/>
    <lineage>
        <taxon>Eukaryota</taxon>
        <taxon>Fungi</taxon>
        <taxon>Dikarya</taxon>
        <taxon>Basidiomycota</taxon>
        <taxon>Ustilaginomycotina</taxon>
        <taxon>Malasseziomycetes</taxon>
        <taxon>Malasseziales</taxon>
        <taxon>Malasseziaceae</taxon>
        <taxon>Malassezia</taxon>
    </lineage>
</organism>
<feature type="compositionally biased region" description="Basic and acidic residues" evidence="4">
    <location>
        <begin position="247"/>
        <end position="262"/>
    </location>
</feature>
<dbReference type="STRING" id="425264.A0A3G2S6Q5"/>
<dbReference type="Pfam" id="PF05615">
    <property type="entry name" value="THOC7"/>
    <property type="match status" value="1"/>
</dbReference>
<comment type="subcellular location">
    <subcellularLocation>
        <location evidence="1">Nucleus</location>
    </subcellularLocation>
</comment>
<evidence type="ECO:0000256" key="4">
    <source>
        <dbReference type="SAM" id="MobiDB-lite"/>
    </source>
</evidence>
<sequence>MDVDSDTATALMPLSSQQQDDILRNRLSTDDKHVRRIAKRIAVLVQSSSSQDREAAALLLQSDLDLFSEHISKLHSITNTTSTAEMESYEQEMTALPDEKSAEKKAHIEMLKKRLDEAKEHRAQVSEYNIIANKILAYPSREEMMNSIQQHRDRIAQLQSEIKKYDDASAHAKNELNSIVSALMELRQNIRSSLGYKPLPEESALCASTLNPKAHTFQSESSSADVTASNAKRTHNDSSGDGNKTCQTDHKRLRMQEDDKAQDQTPQPSKDNGDILDQPSSSTPSV</sequence>
<feature type="coiled-coil region" evidence="3">
    <location>
        <begin position="101"/>
        <end position="175"/>
    </location>
</feature>
<evidence type="ECO:0000256" key="3">
    <source>
        <dbReference type="SAM" id="Coils"/>
    </source>
</evidence>
<keyword evidence="6" id="KW-1185">Reference proteome</keyword>
<dbReference type="OrthoDB" id="205166at2759"/>
<evidence type="ECO:0000256" key="2">
    <source>
        <dbReference type="ARBA" id="ARBA00023242"/>
    </source>
</evidence>